<dbReference type="Proteomes" id="UP001153642">
    <property type="component" value="Unassembled WGS sequence"/>
</dbReference>
<dbReference type="InterPro" id="IPR029063">
    <property type="entry name" value="SAM-dependent_MTases_sf"/>
</dbReference>
<reference evidence="2" key="1">
    <citation type="submission" date="2022-11" db="EMBL/GenBank/DDBJ databases">
        <title>High-quality draft genome sequence of Galbibacter sp. strain CMA-7.</title>
        <authorList>
            <person name="Wei L."/>
            <person name="Dong C."/>
            <person name="Shao Z."/>
        </authorList>
    </citation>
    <scope>NUCLEOTIDE SEQUENCE</scope>
    <source>
        <strain evidence="2">CMA-7</strain>
    </source>
</reference>
<dbReference type="PANTHER" id="PTHR43591">
    <property type="entry name" value="METHYLTRANSFERASE"/>
    <property type="match status" value="1"/>
</dbReference>
<keyword evidence="3" id="KW-1185">Reference proteome</keyword>
<dbReference type="RefSeq" id="WP_277898636.1">
    <property type="nucleotide sequence ID" value="NZ_JAPMUA010000001.1"/>
</dbReference>
<dbReference type="Gene3D" id="3.40.50.150">
    <property type="entry name" value="Vaccinia Virus protein VP39"/>
    <property type="match status" value="1"/>
</dbReference>
<gene>
    <name evidence="2" type="ORF">OSR52_03365</name>
</gene>
<sequence>METQIYGTKEEQENAIHYYDKLSVIYDYISNWYYKKARNYAIKELQLKNGQTVLNVPCGTGVNFKYFNEYLNNSGLIIGIDLSSGMLDKARQKIEKNGWTNVKTELNNATNIDQNWLDYRDNRIIIDSVFCDLGLSGLPEWRNIIDNMISILKPNGRIVILDWYLEKPSLKGDFVKWIGKGEVDRPIYQYLETKVSNFKVDDSFNYGGVFVASGSKTRINPIHCL</sequence>
<name>A0ABT6FNQ8_9FLAO</name>
<feature type="domain" description="Methyltransferase" evidence="1">
    <location>
        <begin position="48"/>
        <end position="164"/>
    </location>
</feature>
<dbReference type="EMBL" id="JAPMUA010000001">
    <property type="protein sequence ID" value="MDG3584895.1"/>
    <property type="molecule type" value="Genomic_DNA"/>
</dbReference>
<accession>A0ABT6FNQ8</accession>
<dbReference type="Pfam" id="PF13847">
    <property type="entry name" value="Methyltransf_31"/>
    <property type="match status" value="1"/>
</dbReference>
<evidence type="ECO:0000313" key="3">
    <source>
        <dbReference type="Proteomes" id="UP001153642"/>
    </source>
</evidence>
<protein>
    <submittedName>
        <fullName evidence="2">Methyltransferase domain-containing protein</fullName>
    </submittedName>
</protein>
<organism evidence="2 3">
    <name type="scientific">Galbibacter pacificus</name>
    <dbReference type="NCBI Taxonomy" id="2996052"/>
    <lineage>
        <taxon>Bacteria</taxon>
        <taxon>Pseudomonadati</taxon>
        <taxon>Bacteroidota</taxon>
        <taxon>Flavobacteriia</taxon>
        <taxon>Flavobacteriales</taxon>
        <taxon>Flavobacteriaceae</taxon>
        <taxon>Galbibacter</taxon>
    </lineage>
</organism>
<dbReference type="SUPFAM" id="SSF53335">
    <property type="entry name" value="S-adenosyl-L-methionine-dependent methyltransferases"/>
    <property type="match status" value="1"/>
</dbReference>
<dbReference type="InterPro" id="IPR025714">
    <property type="entry name" value="Methyltranfer_dom"/>
</dbReference>
<proteinExistence type="predicted"/>
<dbReference type="GO" id="GO:0008168">
    <property type="term" value="F:methyltransferase activity"/>
    <property type="evidence" value="ECO:0007669"/>
    <property type="project" value="UniProtKB-KW"/>
</dbReference>
<evidence type="ECO:0000259" key="1">
    <source>
        <dbReference type="Pfam" id="PF13847"/>
    </source>
</evidence>
<comment type="caution">
    <text evidence="2">The sequence shown here is derived from an EMBL/GenBank/DDBJ whole genome shotgun (WGS) entry which is preliminary data.</text>
</comment>
<evidence type="ECO:0000313" key="2">
    <source>
        <dbReference type="EMBL" id="MDG3584895.1"/>
    </source>
</evidence>
<dbReference type="GO" id="GO:0032259">
    <property type="term" value="P:methylation"/>
    <property type="evidence" value="ECO:0007669"/>
    <property type="project" value="UniProtKB-KW"/>
</dbReference>
<keyword evidence="2" id="KW-0808">Transferase</keyword>
<keyword evidence="2" id="KW-0489">Methyltransferase</keyword>
<dbReference type="CDD" id="cd02440">
    <property type="entry name" value="AdoMet_MTases"/>
    <property type="match status" value="1"/>
</dbReference>